<dbReference type="FunFam" id="1.10.287.660:FF:000006">
    <property type="entry name" value="Protein GET1"/>
    <property type="match status" value="1"/>
</dbReference>
<protein>
    <submittedName>
        <fullName evidence="11">Probable Protein GET1</fullName>
    </submittedName>
</protein>
<evidence type="ECO:0000256" key="8">
    <source>
        <dbReference type="ARBA" id="ARBA00023136"/>
    </source>
</evidence>
<dbReference type="InterPro" id="IPR027538">
    <property type="entry name" value="Get1_fungi"/>
</dbReference>
<evidence type="ECO:0000313" key="12">
    <source>
        <dbReference type="Proteomes" id="UP000184255"/>
    </source>
</evidence>
<dbReference type="GO" id="GO:0005789">
    <property type="term" value="C:endoplasmic reticulum membrane"/>
    <property type="evidence" value="ECO:0007669"/>
    <property type="project" value="UniProtKB-SubCell"/>
</dbReference>
<evidence type="ECO:0000313" key="11">
    <source>
        <dbReference type="EMBL" id="CVK98425.1"/>
    </source>
</evidence>
<dbReference type="Gene3D" id="1.10.287.660">
    <property type="entry name" value="Helix hairpin bin"/>
    <property type="match status" value="1"/>
</dbReference>
<reference evidence="12" key="1">
    <citation type="journal article" date="2016" name="Genome Biol. Evol.">
        <title>Comparative 'omics' of the Fusarium fujikuroi species complex highlights differences in genetic potential and metabolite synthesis.</title>
        <authorList>
            <person name="Niehaus E.-M."/>
            <person name="Muensterkoetter M."/>
            <person name="Proctor R.H."/>
            <person name="Brown D.W."/>
            <person name="Sharon A."/>
            <person name="Idan Y."/>
            <person name="Oren-Young L."/>
            <person name="Sieber C.M."/>
            <person name="Novak O."/>
            <person name="Pencik A."/>
            <person name="Tarkowska D."/>
            <person name="Hromadova K."/>
            <person name="Freeman S."/>
            <person name="Maymon M."/>
            <person name="Elazar M."/>
            <person name="Youssef S.A."/>
            <person name="El-Shabrawy E.S.M."/>
            <person name="Shalaby A.B.A."/>
            <person name="Houterman P."/>
            <person name="Brock N.L."/>
            <person name="Burkhardt I."/>
            <person name="Tsavkelova E.A."/>
            <person name="Dickschat J.S."/>
            <person name="Galuszka P."/>
            <person name="Gueldener U."/>
            <person name="Tudzynski B."/>
        </authorList>
    </citation>
    <scope>NUCLEOTIDE SEQUENCE [LARGE SCALE GENOMIC DNA]</scope>
    <source>
        <strain evidence="12">MRC7560</strain>
    </source>
</reference>
<name>A0A1L7TRX2_FUSMA</name>
<keyword evidence="5 9" id="KW-0256">Endoplasmic reticulum</keyword>
<comment type="caution">
    <text evidence="11">The sequence shown here is derived from an EMBL/GenBank/DDBJ whole genome shotgun (WGS) entry which is preliminary data.</text>
</comment>
<dbReference type="PANTHER" id="PTHR42650:SF1">
    <property type="entry name" value="GUIDED ENTRY OF TAIL-ANCHORED PROTEINS FACTOR 1"/>
    <property type="match status" value="1"/>
</dbReference>
<feature type="transmembrane region" description="Helical" evidence="10">
    <location>
        <begin position="158"/>
        <end position="184"/>
    </location>
</feature>
<dbReference type="InterPro" id="IPR029012">
    <property type="entry name" value="Helix_hairpin_bin_sf"/>
</dbReference>
<dbReference type="GO" id="GO:0043529">
    <property type="term" value="C:GET complex"/>
    <property type="evidence" value="ECO:0007669"/>
    <property type="project" value="InterPro"/>
</dbReference>
<evidence type="ECO:0000256" key="6">
    <source>
        <dbReference type="ARBA" id="ARBA00022989"/>
    </source>
</evidence>
<dbReference type="GO" id="GO:0071816">
    <property type="term" value="P:tail-anchored membrane protein insertion into ER membrane"/>
    <property type="evidence" value="ECO:0007669"/>
    <property type="project" value="InterPro"/>
</dbReference>
<keyword evidence="6 9" id="KW-1133">Transmembrane helix</keyword>
<feature type="coiled-coil region" evidence="9">
    <location>
        <begin position="74"/>
        <end position="101"/>
    </location>
</feature>
<dbReference type="VEuPathDB" id="FungiDB:FMAN_12397"/>
<evidence type="ECO:0000256" key="10">
    <source>
        <dbReference type="SAM" id="Phobius"/>
    </source>
</evidence>
<proteinExistence type="inferred from homology"/>
<feature type="transmembrane region" description="Helical" evidence="10">
    <location>
        <begin position="119"/>
        <end position="138"/>
    </location>
</feature>
<accession>A0A1L7TRX2</accession>
<evidence type="ECO:0000256" key="2">
    <source>
        <dbReference type="ARBA" id="ARBA00010799"/>
    </source>
</evidence>
<keyword evidence="8 9" id="KW-0472">Membrane</keyword>
<sequence length="207" mass="23271">MASLMLSIFVVEVVVNLVNTIGAAAINNLLWTIINFLPVSTAKAAGEQRKLQADYLKVRRDLNSTSSQDEFAKWAKLRRQHDKLLEQLEKTKKTNEAARSNFDKILTVLRVVVTRAPQYFLPFWYATEPMFWLPYGWFPYWAEWILSFPRAPIGSVSIASWQLACTGVIALFSDLIVGIAGLLLNAKQAKEAPVAAQKVAAEEKKKS</sequence>
<feature type="topological domain" description="Lumenal" evidence="9">
    <location>
        <begin position="1"/>
        <end position="4"/>
    </location>
</feature>
<feature type="topological domain" description="Cytoplasmic" evidence="9">
    <location>
        <begin position="173"/>
        <end position="207"/>
    </location>
</feature>
<keyword evidence="3 9" id="KW-0813">Transport</keyword>
<evidence type="ECO:0000256" key="9">
    <source>
        <dbReference type="HAMAP-Rule" id="MF_03113"/>
    </source>
</evidence>
<comment type="caution">
    <text evidence="9">Lacks conserved residue(s) required for the propagation of feature annotation.</text>
</comment>
<evidence type="ECO:0000256" key="4">
    <source>
        <dbReference type="ARBA" id="ARBA00022692"/>
    </source>
</evidence>
<feature type="transmembrane region" description="Helical" evidence="10">
    <location>
        <begin position="6"/>
        <end position="30"/>
    </location>
</feature>
<evidence type="ECO:0000256" key="3">
    <source>
        <dbReference type="ARBA" id="ARBA00022448"/>
    </source>
</evidence>
<dbReference type="Proteomes" id="UP000184255">
    <property type="component" value="Unassembled WGS sequence"/>
</dbReference>
<dbReference type="HAMAP" id="MF_03113">
    <property type="entry name" value="Get1"/>
    <property type="match status" value="1"/>
</dbReference>
<keyword evidence="4 9" id="KW-0812">Transmembrane</keyword>
<dbReference type="GO" id="GO:0043495">
    <property type="term" value="F:protein-membrane adaptor activity"/>
    <property type="evidence" value="ECO:0007669"/>
    <property type="project" value="TreeGrafter"/>
</dbReference>
<comment type="similarity">
    <text evidence="2 9">Belongs to the WRB/GET1 family.</text>
</comment>
<dbReference type="Pfam" id="PF04420">
    <property type="entry name" value="CHD5"/>
    <property type="match status" value="1"/>
</dbReference>
<dbReference type="AlphaFoldDB" id="A0A1L7TRX2"/>
<dbReference type="PANTHER" id="PTHR42650">
    <property type="entry name" value="TAIL-ANCHORED PROTEIN INSERTION RECEPTOR WRB"/>
    <property type="match status" value="1"/>
</dbReference>
<evidence type="ECO:0000256" key="5">
    <source>
        <dbReference type="ARBA" id="ARBA00022824"/>
    </source>
</evidence>
<comment type="subcellular location">
    <subcellularLocation>
        <location evidence="1">Endoplasmic reticulum membrane</location>
        <topology evidence="1">Multi-pass membrane protein</topology>
    </subcellularLocation>
</comment>
<keyword evidence="12" id="KW-1185">Reference proteome</keyword>
<evidence type="ECO:0000256" key="7">
    <source>
        <dbReference type="ARBA" id="ARBA00023054"/>
    </source>
</evidence>
<keyword evidence="7 9" id="KW-0175">Coiled coil</keyword>
<dbReference type="InterPro" id="IPR028945">
    <property type="entry name" value="Get1"/>
</dbReference>
<organism evidence="11 12">
    <name type="scientific">Fusarium mangiferae</name>
    <name type="common">Mango malformation disease fungus</name>
    <dbReference type="NCBI Taxonomy" id="192010"/>
    <lineage>
        <taxon>Eukaryota</taxon>
        <taxon>Fungi</taxon>
        <taxon>Dikarya</taxon>
        <taxon>Ascomycota</taxon>
        <taxon>Pezizomycotina</taxon>
        <taxon>Sordariomycetes</taxon>
        <taxon>Hypocreomycetidae</taxon>
        <taxon>Hypocreales</taxon>
        <taxon>Nectriaceae</taxon>
        <taxon>Fusarium</taxon>
        <taxon>Fusarium fujikuroi species complex</taxon>
    </lineage>
</organism>
<dbReference type="EMBL" id="FCQH01000009">
    <property type="protein sequence ID" value="CVK98425.1"/>
    <property type="molecule type" value="Genomic_DNA"/>
</dbReference>
<evidence type="ECO:0000256" key="1">
    <source>
        <dbReference type="ARBA" id="ARBA00004477"/>
    </source>
</evidence>
<gene>
    <name evidence="9" type="primary">GET1</name>
    <name evidence="11" type="ORF">FMAN_12397</name>
</gene>